<dbReference type="FunFam" id="1.20.58.60:FF:000010">
    <property type="entry name" value="plectin isoform X2"/>
    <property type="match status" value="1"/>
</dbReference>
<proteinExistence type="predicted"/>
<dbReference type="GO" id="GO:0005737">
    <property type="term" value="C:cytoplasm"/>
    <property type="evidence" value="ECO:0007669"/>
    <property type="project" value="UniProtKB-SubCell"/>
</dbReference>
<comment type="subcellular location">
    <subcellularLocation>
        <location evidence="1">Cytoplasm</location>
    </subcellularLocation>
</comment>
<dbReference type="Pfam" id="PF00435">
    <property type="entry name" value="Spectrin"/>
    <property type="match status" value="1"/>
</dbReference>
<evidence type="ECO:0000256" key="5">
    <source>
        <dbReference type="ARBA" id="ARBA00022737"/>
    </source>
</evidence>
<dbReference type="Gene3D" id="1.20.58.1060">
    <property type="match status" value="1"/>
</dbReference>
<name>A0A3P9IQT1_ORYLA</name>
<keyword evidence="3" id="KW-0963">Cytoplasm</keyword>
<dbReference type="Pfam" id="PF21097">
    <property type="entry name" value="SR_plectin_7"/>
    <property type="match status" value="1"/>
</dbReference>
<dbReference type="SMART" id="SM00150">
    <property type="entry name" value="SPEC"/>
    <property type="match status" value="5"/>
</dbReference>
<dbReference type="PANTHER" id="PTHR23169">
    <property type="entry name" value="ENVOPLAKIN"/>
    <property type="match status" value="1"/>
</dbReference>
<dbReference type="AlphaFoldDB" id="A0A3P9IQT1"/>
<keyword evidence="4" id="KW-0597">Phosphoprotein</keyword>
<dbReference type="GO" id="GO:0045104">
    <property type="term" value="P:intermediate filament cytoskeleton organization"/>
    <property type="evidence" value="ECO:0007669"/>
    <property type="project" value="InterPro"/>
</dbReference>
<dbReference type="InterPro" id="IPR002017">
    <property type="entry name" value="Spectrin_repeat"/>
</dbReference>
<evidence type="ECO:0000313" key="9">
    <source>
        <dbReference type="Ensembl" id="ENSORLP00015022420.1"/>
    </source>
</evidence>
<dbReference type="InterPro" id="IPR041615">
    <property type="entry name" value="Desmoplakin_SH3"/>
</dbReference>
<dbReference type="PROSITE" id="PS50002">
    <property type="entry name" value="SH3"/>
    <property type="match status" value="1"/>
</dbReference>
<dbReference type="InterPro" id="IPR018159">
    <property type="entry name" value="Spectrin/alpha-actinin"/>
</dbReference>
<dbReference type="Pfam" id="PF21019">
    <property type="entry name" value="Spectrin_3"/>
    <property type="match status" value="1"/>
</dbReference>
<evidence type="ECO:0000256" key="4">
    <source>
        <dbReference type="ARBA" id="ARBA00022553"/>
    </source>
</evidence>
<protein>
    <recommendedName>
        <fullName evidence="8">SH3 domain-containing protein</fullName>
    </recommendedName>
</protein>
<dbReference type="Gene3D" id="1.20.58.60">
    <property type="match status" value="3"/>
</dbReference>
<dbReference type="InterPro" id="IPR043197">
    <property type="entry name" value="Plakin"/>
</dbReference>
<feature type="coiled-coil region" evidence="7">
    <location>
        <begin position="610"/>
        <end position="657"/>
    </location>
</feature>
<dbReference type="SUPFAM" id="SSF46966">
    <property type="entry name" value="Spectrin repeat"/>
    <property type="match status" value="5"/>
</dbReference>
<evidence type="ECO:0000256" key="2">
    <source>
        <dbReference type="ARBA" id="ARBA00022443"/>
    </source>
</evidence>
<reference key="1">
    <citation type="journal article" date="2007" name="Nature">
        <title>The medaka draft genome and insights into vertebrate genome evolution.</title>
        <authorList>
            <person name="Kasahara M."/>
            <person name="Naruse K."/>
            <person name="Sasaki S."/>
            <person name="Nakatani Y."/>
            <person name="Qu W."/>
            <person name="Ahsan B."/>
            <person name="Yamada T."/>
            <person name="Nagayasu Y."/>
            <person name="Doi K."/>
            <person name="Kasai Y."/>
            <person name="Jindo T."/>
            <person name="Kobayashi D."/>
            <person name="Shimada A."/>
            <person name="Toyoda A."/>
            <person name="Kuroki Y."/>
            <person name="Fujiyama A."/>
            <person name="Sasaki T."/>
            <person name="Shimizu A."/>
            <person name="Asakawa S."/>
            <person name="Shimizu N."/>
            <person name="Hashimoto S."/>
            <person name="Yang J."/>
            <person name="Lee Y."/>
            <person name="Matsushima K."/>
            <person name="Sugano S."/>
            <person name="Sakaizumi M."/>
            <person name="Narita T."/>
            <person name="Ohishi K."/>
            <person name="Haga S."/>
            <person name="Ohta F."/>
            <person name="Nomoto H."/>
            <person name="Nogata K."/>
            <person name="Morishita T."/>
            <person name="Endo T."/>
            <person name="Shin-I T."/>
            <person name="Takeda H."/>
            <person name="Morishita S."/>
            <person name="Kohara Y."/>
        </authorList>
    </citation>
    <scope>NUCLEOTIDE SEQUENCE [LARGE SCALE GENOMIC DNA]</scope>
    <source>
        <strain>Hd-rR</strain>
    </source>
</reference>
<reference evidence="9 10" key="2">
    <citation type="submission" date="2017-04" db="EMBL/GenBank/DDBJ databases">
        <title>CpG methylation of centromeres and impact of large insertions on vertebrate speciation.</title>
        <authorList>
            <person name="Ichikawa K."/>
            <person name="Yoshimura J."/>
            <person name="Morishita S."/>
        </authorList>
    </citation>
    <scope>NUCLEOTIDE SEQUENCE</scope>
    <source>
        <strain evidence="9 10">HSOK</strain>
    </source>
</reference>
<organism evidence="9 10">
    <name type="scientific">Oryzias latipes</name>
    <name type="common">Japanese rice fish</name>
    <name type="synonym">Japanese killifish</name>
    <dbReference type="NCBI Taxonomy" id="8090"/>
    <lineage>
        <taxon>Eukaryota</taxon>
        <taxon>Metazoa</taxon>
        <taxon>Chordata</taxon>
        <taxon>Craniata</taxon>
        <taxon>Vertebrata</taxon>
        <taxon>Euteleostomi</taxon>
        <taxon>Actinopterygii</taxon>
        <taxon>Neopterygii</taxon>
        <taxon>Teleostei</taxon>
        <taxon>Neoteleostei</taxon>
        <taxon>Acanthomorphata</taxon>
        <taxon>Ovalentaria</taxon>
        <taxon>Atherinomorphae</taxon>
        <taxon>Beloniformes</taxon>
        <taxon>Adrianichthyidae</taxon>
        <taxon>Oryziinae</taxon>
        <taxon>Oryzias</taxon>
    </lineage>
</organism>
<keyword evidence="2 6" id="KW-0728">SH3 domain</keyword>
<dbReference type="Pfam" id="PF18373">
    <property type="entry name" value="Spectrin_2"/>
    <property type="match status" value="1"/>
</dbReference>
<evidence type="ECO:0000256" key="3">
    <source>
        <dbReference type="ARBA" id="ARBA00022490"/>
    </source>
</evidence>
<evidence type="ECO:0000259" key="8">
    <source>
        <dbReference type="PROSITE" id="PS50002"/>
    </source>
</evidence>
<dbReference type="Pfam" id="PF17902">
    <property type="entry name" value="SH3_10"/>
    <property type="match status" value="1"/>
</dbReference>
<reference evidence="9" key="3">
    <citation type="submission" date="2025-08" db="UniProtKB">
        <authorList>
            <consortium name="Ensembl"/>
        </authorList>
    </citation>
    <scope>IDENTIFICATION</scope>
    <source>
        <strain evidence="9">HSOK</strain>
    </source>
</reference>
<dbReference type="InterPro" id="IPR041573">
    <property type="entry name" value="Desmoplakin_Spectrin-like"/>
</dbReference>
<reference evidence="9" key="4">
    <citation type="submission" date="2025-09" db="UniProtKB">
        <authorList>
            <consortium name="Ensembl"/>
        </authorList>
    </citation>
    <scope>IDENTIFICATION</scope>
    <source>
        <strain evidence="9">HSOK</strain>
    </source>
</reference>
<sequence>MAHIIQKIKCCLPLLCFQDMSRAEMGEAVQCERELACYLQDCEELIGHLSQELKELLDGADWGADLPSVENNLQKHNTIHTAVEELMSGLQEARISPNFRSSYSETLAKLEHQYCKLLEHSSWRLQSLESLHAFVSHCTEELIWLNEREEEEIAFDWSDNNTNMNAKREMYNEIRLELAEKRDVMRSLQETAARLCQDNHPAKQTVEAYSAALQTQWQWVDQLCVCVEQHLKDNTTYFQFMSDARDCESYLRQLQDTIKRQYTCDKNSRLSKLEDLLQDSMEEKEQLIEYKSTLASLVGRAKTVVQLRPRSAESMLGTTIPIRAICNYRQIEITINQGEECVLEDNSQRTKWKVISPTGNEAMVPSVCFSIPPPNQEAIDTASRVEQMYQKVMSLWHQLHVNMKSVVSWHYLLKDIRTVSEWTLDTSPSERQHILDHLESQLTDFLSDSKESSLFTAAERRELDRDVQQALQHCQDLLVNMESVEKDELVSRSYLSELQDINLRLNETEHTLMRGIEPLPSSRLSGGISDKIIQIAEQEKLQSELNILRSSLGDLSRRCVHFFEEKPTSSSVPVLRSELNQALERIDNLHNLSSVYLEKLVKFYVLLRSLEEAESQVRKYESRLSEEDTVPADTAAIQNLRDQLQRWQAEVADRESIFQALQAQVGQAKEAGSKLSSLHPDRSPELERYQEKANQITDRWSSIKRQMESRWTDLDVLGSELQQYRDGHSALIKWIEETTERQERTQPEQTDSKALSEQLAQQTALVVEIEQNQTKLDECQTHSKQYCSSVKDYELQLMTYRAFVESMHKSSVKRRRMHSSSDAITQEFMDLRTRYTSLVTLTTQHVKYISDALRRLEEEEVIVFSRTVSKETFSLLSWLCWSLNLCRILWDSSGLNQENSCLLMMLFSREQSQEI</sequence>
<evidence type="ECO:0000256" key="1">
    <source>
        <dbReference type="ARBA" id="ARBA00004496"/>
    </source>
</evidence>
<dbReference type="Gene3D" id="2.30.30.40">
    <property type="entry name" value="SH3 Domains"/>
    <property type="match status" value="1"/>
</dbReference>
<evidence type="ECO:0000256" key="7">
    <source>
        <dbReference type="SAM" id="Coils"/>
    </source>
</evidence>
<dbReference type="FunFam" id="1.20.58.60:FF:000009">
    <property type="entry name" value="dystonin isoform X1"/>
    <property type="match status" value="1"/>
</dbReference>
<feature type="domain" description="SH3" evidence="8">
    <location>
        <begin position="317"/>
        <end position="374"/>
    </location>
</feature>
<dbReference type="InterPro" id="IPR001452">
    <property type="entry name" value="SH3_domain"/>
</dbReference>
<dbReference type="Proteomes" id="UP000265200">
    <property type="component" value="Chromosome 11"/>
</dbReference>
<dbReference type="CDD" id="cd00176">
    <property type="entry name" value="SPEC"/>
    <property type="match status" value="2"/>
</dbReference>
<dbReference type="Ensembl" id="ENSORLT00015013070.1">
    <property type="protein sequence ID" value="ENSORLP00015022420.1"/>
    <property type="gene ID" value="ENSORLG00015001879.1"/>
</dbReference>
<evidence type="ECO:0000313" key="10">
    <source>
        <dbReference type="Proteomes" id="UP000265200"/>
    </source>
</evidence>
<accession>A0A3P9IQT1</accession>
<dbReference type="PANTHER" id="PTHR23169:SF25">
    <property type="entry name" value="MICROTUBULE-ACTIN CROSS-LINKING FACTOR 1, ISOFORMS 1_2_3_4_5"/>
    <property type="match status" value="1"/>
</dbReference>
<evidence type="ECO:0000256" key="6">
    <source>
        <dbReference type="PROSITE-ProRule" id="PRU00192"/>
    </source>
</evidence>
<keyword evidence="5" id="KW-0677">Repeat</keyword>
<keyword evidence="7" id="KW-0175">Coiled coil</keyword>